<organism evidence="1 2">
    <name type="scientific">Nannocystis punicea</name>
    <dbReference type="NCBI Taxonomy" id="2995304"/>
    <lineage>
        <taxon>Bacteria</taxon>
        <taxon>Pseudomonadati</taxon>
        <taxon>Myxococcota</taxon>
        <taxon>Polyangia</taxon>
        <taxon>Nannocystales</taxon>
        <taxon>Nannocystaceae</taxon>
        <taxon>Nannocystis</taxon>
    </lineage>
</organism>
<accession>A0ABY7GWU9</accession>
<proteinExistence type="predicted"/>
<name>A0ABY7GWU9_9BACT</name>
<reference evidence="1" key="1">
    <citation type="submission" date="2022-11" db="EMBL/GenBank/DDBJ databases">
        <title>Minimal conservation of predation-associated metabolite biosynthetic gene clusters underscores biosynthetic potential of Myxococcota including descriptions for ten novel species: Archangium lansinium sp. nov., Myxococcus landrumus sp. nov., Nannocystis bai.</title>
        <authorList>
            <person name="Ahearne A."/>
            <person name="Stevens C."/>
            <person name="Dowd S."/>
        </authorList>
    </citation>
    <scope>NUCLEOTIDE SEQUENCE</scope>
    <source>
        <strain evidence="1">Fl3</strain>
    </source>
</reference>
<evidence type="ECO:0000313" key="1">
    <source>
        <dbReference type="EMBL" id="WAS91432.1"/>
    </source>
</evidence>
<keyword evidence="2" id="KW-1185">Reference proteome</keyword>
<dbReference type="Proteomes" id="UP001164459">
    <property type="component" value="Chromosome"/>
</dbReference>
<gene>
    <name evidence="1" type="ORF">O0S08_35045</name>
</gene>
<protein>
    <submittedName>
        <fullName evidence="1">Uncharacterized protein</fullName>
    </submittedName>
</protein>
<dbReference type="RefSeq" id="WP_269033795.1">
    <property type="nucleotide sequence ID" value="NZ_CP114040.1"/>
</dbReference>
<sequence>MESRTASFSEALRALVPSREAGDEAYLPAFRRIAGLVLGGAEWHVGGVAHRITEIELYWNGAQHPDTFAHGDPIQYGLGQWYFHRTGGEYRGGTYKGVDITFGREDASGGILIRGLERLADGALFDGPSLSVEHLLATTKQPSIRALVDSFANSVEPAERSPLFITLAPTPRDGGIYESPRIGLTLKRGELENRVRYLARPYRFLTEPRRIKKGRPHVVVGMHRQGRDAGDIAASTGSTRAQVEKYIAQYERGKLREPREFIKDLSAEETCQLFGACERFMGHVL</sequence>
<evidence type="ECO:0000313" key="2">
    <source>
        <dbReference type="Proteomes" id="UP001164459"/>
    </source>
</evidence>
<dbReference type="EMBL" id="CP114040">
    <property type="protein sequence ID" value="WAS91432.1"/>
    <property type="molecule type" value="Genomic_DNA"/>
</dbReference>